<dbReference type="PROSITE" id="PS00688">
    <property type="entry name" value="SIGMA54_INTERACT_3"/>
    <property type="match status" value="1"/>
</dbReference>
<evidence type="ECO:0000256" key="6">
    <source>
        <dbReference type="PROSITE-ProRule" id="PRU00169"/>
    </source>
</evidence>
<dbReference type="InterPro" id="IPR058031">
    <property type="entry name" value="AAA_lid_NorR"/>
</dbReference>
<keyword evidence="5" id="KW-0804">Transcription</keyword>
<feature type="domain" description="Response regulatory" evidence="8">
    <location>
        <begin position="13"/>
        <end position="127"/>
    </location>
</feature>
<dbReference type="InterPro" id="IPR025943">
    <property type="entry name" value="Sigma_54_int_dom_ATP-bd_2"/>
</dbReference>
<dbReference type="SUPFAM" id="SSF52540">
    <property type="entry name" value="P-loop containing nucleoside triphosphate hydrolases"/>
    <property type="match status" value="1"/>
</dbReference>
<dbReference type="Pfam" id="PF25601">
    <property type="entry name" value="AAA_lid_14"/>
    <property type="match status" value="1"/>
</dbReference>
<keyword evidence="3" id="KW-0805">Transcription regulation</keyword>
<dbReference type="PANTHER" id="PTHR32071">
    <property type="entry name" value="TRANSCRIPTIONAL REGULATORY PROTEIN"/>
    <property type="match status" value="1"/>
</dbReference>
<dbReference type="SMART" id="SM00448">
    <property type="entry name" value="REC"/>
    <property type="match status" value="1"/>
</dbReference>
<keyword evidence="1" id="KW-0547">Nucleotide-binding</keyword>
<dbReference type="InterPro" id="IPR011006">
    <property type="entry name" value="CheY-like_superfamily"/>
</dbReference>
<dbReference type="InterPro" id="IPR009057">
    <property type="entry name" value="Homeodomain-like_sf"/>
</dbReference>
<reference evidence="9 10" key="1">
    <citation type="submission" date="2022-01" db="EMBL/GenBank/DDBJ databases">
        <title>Desulfofustis limnae sp. nov., a novel mesophilic sulfate-reducing bacterium isolated from marsh soil.</title>
        <authorList>
            <person name="Watanabe M."/>
            <person name="Takahashi A."/>
            <person name="Kojima H."/>
            <person name="Fukui M."/>
        </authorList>
    </citation>
    <scope>NUCLEOTIDE SEQUENCE [LARGE SCALE GENOMIC DNA]</scope>
    <source>
        <strain evidence="9 10">PPLL</strain>
    </source>
</reference>
<name>A0ABM7WB90_9BACT</name>
<dbReference type="InterPro" id="IPR002078">
    <property type="entry name" value="Sigma_54_int"/>
</dbReference>
<dbReference type="SUPFAM" id="SSF52172">
    <property type="entry name" value="CheY-like"/>
    <property type="match status" value="1"/>
</dbReference>
<keyword evidence="10" id="KW-1185">Reference proteome</keyword>
<dbReference type="InterPro" id="IPR025944">
    <property type="entry name" value="Sigma_54_int_dom_CS"/>
</dbReference>
<dbReference type="Gene3D" id="1.10.10.60">
    <property type="entry name" value="Homeodomain-like"/>
    <property type="match status" value="1"/>
</dbReference>
<dbReference type="InterPro" id="IPR002197">
    <property type="entry name" value="HTH_Fis"/>
</dbReference>
<dbReference type="EMBL" id="AP025516">
    <property type="protein sequence ID" value="BDD88228.1"/>
    <property type="molecule type" value="Genomic_DNA"/>
</dbReference>
<dbReference type="SMART" id="SM00382">
    <property type="entry name" value="AAA"/>
    <property type="match status" value="1"/>
</dbReference>
<dbReference type="InterPro" id="IPR027417">
    <property type="entry name" value="P-loop_NTPase"/>
</dbReference>
<dbReference type="Pfam" id="PF00072">
    <property type="entry name" value="Response_reg"/>
    <property type="match status" value="1"/>
</dbReference>
<proteinExistence type="predicted"/>
<protein>
    <submittedName>
        <fullName evidence="9">Transcriptional regulator</fullName>
    </submittedName>
</protein>
<organism evidence="9 10">
    <name type="scientific">Desulfofustis limnaeus</name>
    <dbReference type="NCBI Taxonomy" id="2740163"/>
    <lineage>
        <taxon>Bacteria</taxon>
        <taxon>Pseudomonadati</taxon>
        <taxon>Thermodesulfobacteriota</taxon>
        <taxon>Desulfobulbia</taxon>
        <taxon>Desulfobulbales</taxon>
        <taxon>Desulfocapsaceae</taxon>
        <taxon>Desulfofustis</taxon>
    </lineage>
</organism>
<feature type="domain" description="Sigma-54 factor interaction" evidence="7">
    <location>
        <begin position="152"/>
        <end position="381"/>
    </location>
</feature>
<evidence type="ECO:0000313" key="10">
    <source>
        <dbReference type="Proteomes" id="UP000830055"/>
    </source>
</evidence>
<evidence type="ECO:0000256" key="1">
    <source>
        <dbReference type="ARBA" id="ARBA00022741"/>
    </source>
</evidence>
<comment type="caution">
    <text evidence="6">Lacks conserved residue(s) required for the propagation of feature annotation.</text>
</comment>
<dbReference type="Gene3D" id="1.10.8.60">
    <property type="match status" value="1"/>
</dbReference>
<dbReference type="SUPFAM" id="SSF46689">
    <property type="entry name" value="Homeodomain-like"/>
    <property type="match status" value="1"/>
</dbReference>
<dbReference type="Proteomes" id="UP000830055">
    <property type="component" value="Chromosome"/>
</dbReference>
<dbReference type="CDD" id="cd00009">
    <property type="entry name" value="AAA"/>
    <property type="match status" value="1"/>
</dbReference>
<dbReference type="PROSITE" id="PS00675">
    <property type="entry name" value="SIGMA54_INTERACT_1"/>
    <property type="match status" value="1"/>
</dbReference>
<keyword evidence="4" id="KW-0238">DNA-binding</keyword>
<evidence type="ECO:0000256" key="3">
    <source>
        <dbReference type="ARBA" id="ARBA00023015"/>
    </source>
</evidence>
<evidence type="ECO:0000256" key="2">
    <source>
        <dbReference type="ARBA" id="ARBA00022840"/>
    </source>
</evidence>
<dbReference type="PROSITE" id="PS50110">
    <property type="entry name" value="RESPONSE_REGULATORY"/>
    <property type="match status" value="1"/>
</dbReference>
<evidence type="ECO:0000313" key="9">
    <source>
        <dbReference type="EMBL" id="BDD88228.1"/>
    </source>
</evidence>
<dbReference type="RefSeq" id="WP_284151610.1">
    <property type="nucleotide sequence ID" value="NZ_AP025516.1"/>
</dbReference>
<dbReference type="PRINTS" id="PR01590">
    <property type="entry name" value="HTHFIS"/>
</dbReference>
<dbReference type="PROSITE" id="PS00676">
    <property type="entry name" value="SIGMA54_INTERACT_2"/>
    <property type="match status" value="1"/>
</dbReference>
<evidence type="ECO:0000259" key="8">
    <source>
        <dbReference type="PROSITE" id="PS50110"/>
    </source>
</evidence>
<evidence type="ECO:0000259" key="7">
    <source>
        <dbReference type="PROSITE" id="PS50045"/>
    </source>
</evidence>
<dbReference type="InterPro" id="IPR001789">
    <property type="entry name" value="Sig_transdc_resp-reg_receiver"/>
</dbReference>
<gene>
    <name evidence="9" type="ORF">DPPLL_25930</name>
</gene>
<sequence length="461" mass="50749">MKTKTEKQEGKKTILAVDGDATSLELVTRCLRERRFRVLPVSEASKALTVAGRTRVDLAVIGEGEDPERAIELVEQLRGLHRGLHTIVLAAEGSIDRAIDVVKRGACHYLTKPFAVVDLLRHIESCLELSPLPAVGASATKTVPVAFSCDRIIAHSRIMKEVLAKVTQVAATDSSVLIEGESGTGKELIARCLHGASRRKDGPFIAINCAAIPENLLESELLGYEKGAFTGADGRREGLFARAHGGSFFFDELSELPLAMQAKLLRILEEREFYPLGSNTKVSVDVRIIAASNRRLDQLVETGRFREDLYYRVRVIPITLPSLRERKEDILPLARHFLSAFCQSAGKPKATITPEALQRLQVADWPGNIRELENVIEYAVALCNGSEITEDLIAVGSPTKANGFKPLRLARDHFEKHYLTELLQTTNGNVSQAAKAAGVYRADLYVLLRKHGLVAADFRDK</sequence>
<dbReference type="Pfam" id="PF00158">
    <property type="entry name" value="Sigma54_activat"/>
    <property type="match status" value="1"/>
</dbReference>
<dbReference type="Pfam" id="PF02954">
    <property type="entry name" value="HTH_8"/>
    <property type="match status" value="1"/>
</dbReference>
<dbReference type="InterPro" id="IPR003593">
    <property type="entry name" value="AAA+_ATPase"/>
</dbReference>
<dbReference type="Gene3D" id="3.40.50.300">
    <property type="entry name" value="P-loop containing nucleotide triphosphate hydrolases"/>
    <property type="match status" value="1"/>
</dbReference>
<dbReference type="Gene3D" id="3.40.50.2300">
    <property type="match status" value="1"/>
</dbReference>
<evidence type="ECO:0000256" key="5">
    <source>
        <dbReference type="ARBA" id="ARBA00023163"/>
    </source>
</evidence>
<dbReference type="PANTHER" id="PTHR32071:SF117">
    <property type="entry name" value="PTS-DEPENDENT DIHYDROXYACETONE KINASE OPERON REGULATORY PROTEIN-RELATED"/>
    <property type="match status" value="1"/>
</dbReference>
<evidence type="ECO:0000256" key="4">
    <source>
        <dbReference type="ARBA" id="ARBA00023125"/>
    </source>
</evidence>
<dbReference type="PROSITE" id="PS50045">
    <property type="entry name" value="SIGMA54_INTERACT_4"/>
    <property type="match status" value="1"/>
</dbReference>
<keyword evidence="2" id="KW-0067">ATP-binding</keyword>
<dbReference type="InterPro" id="IPR025662">
    <property type="entry name" value="Sigma_54_int_dom_ATP-bd_1"/>
</dbReference>
<accession>A0ABM7WB90</accession>